<feature type="region of interest" description="Disordered" evidence="1">
    <location>
        <begin position="61"/>
        <end position="136"/>
    </location>
</feature>
<evidence type="ECO:0000313" key="2">
    <source>
        <dbReference type="EMBL" id="KAK3791116.1"/>
    </source>
</evidence>
<keyword evidence="3" id="KW-1185">Reference proteome</keyword>
<feature type="compositionally biased region" description="Polar residues" evidence="1">
    <location>
        <begin position="64"/>
        <end position="88"/>
    </location>
</feature>
<protein>
    <submittedName>
        <fullName evidence="2">Uncharacterized protein</fullName>
    </submittedName>
</protein>
<feature type="compositionally biased region" description="Low complexity" evidence="1">
    <location>
        <begin position="445"/>
        <end position="460"/>
    </location>
</feature>
<accession>A0AAE1E1R0</accession>
<feature type="region of interest" description="Disordered" evidence="1">
    <location>
        <begin position="420"/>
        <end position="478"/>
    </location>
</feature>
<dbReference type="AlphaFoldDB" id="A0AAE1E1R0"/>
<feature type="compositionally biased region" description="Basic and acidic residues" evidence="1">
    <location>
        <begin position="101"/>
        <end position="126"/>
    </location>
</feature>
<organism evidence="2 3">
    <name type="scientific">Elysia crispata</name>
    <name type="common">lettuce slug</name>
    <dbReference type="NCBI Taxonomy" id="231223"/>
    <lineage>
        <taxon>Eukaryota</taxon>
        <taxon>Metazoa</taxon>
        <taxon>Spiralia</taxon>
        <taxon>Lophotrochozoa</taxon>
        <taxon>Mollusca</taxon>
        <taxon>Gastropoda</taxon>
        <taxon>Heterobranchia</taxon>
        <taxon>Euthyneura</taxon>
        <taxon>Panpulmonata</taxon>
        <taxon>Sacoglossa</taxon>
        <taxon>Placobranchoidea</taxon>
        <taxon>Plakobranchidae</taxon>
        <taxon>Elysia</taxon>
    </lineage>
</organism>
<dbReference type="Proteomes" id="UP001283361">
    <property type="component" value="Unassembled WGS sequence"/>
</dbReference>
<evidence type="ECO:0000313" key="3">
    <source>
        <dbReference type="Proteomes" id="UP001283361"/>
    </source>
</evidence>
<reference evidence="2" key="1">
    <citation type="journal article" date="2023" name="G3 (Bethesda)">
        <title>A reference genome for the long-term kleptoplast-retaining sea slug Elysia crispata morphotype clarki.</title>
        <authorList>
            <person name="Eastman K.E."/>
            <person name="Pendleton A.L."/>
            <person name="Shaikh M.A."/>
            <person name="Suttiyut T."/>
            <person name="Ogas R."/>
            <person name="Tomko P."/>
            <person name="Gavelis G."/>
            <person name="Widhalm J.R."/>
            <person name="Wisecaver J.H."/>
        </authorList>
    </citation>
    <scope>NUCLEOTIDE SEQUENCE</scope>
    <source>
        <strain evidence="2">ECLA1</strain>
    </source>
</reference>
<sequence>MKDLRELEQAPLSTQLESINLKETKNIIWREKARSAPLPKMSCWALWQRLPLRYQLSLRESDASPDNNTSITSPHSNKSPRTLVSAGTSRECPVELSTIRTTEKEHRNPRDSTSTKRQPVFKEKRANAGQGHVSYPKGKRRATMFFTVQTSPREDVTFQTSHSQTAFPSRNSPFLASFKQNQRINSARRNFLDPSTTPPASPRRSKLLQPKIQKVDVQFPVTKFESQVATNEYNTTSLQVRHGSGSNEIKSQSNTRAPTVRLKNAVHKAEIIPRSEANVSSDLSVNTLLPVNEIKPFFRNPIYCETKNHRYVLKTGQASSVLIDNDRVVVMKSASPYPHSAPSSREGSASYLAHLRRLYLKDPKDFAKANRSYGPESIKRKLLYERLEYDKRTDSILNYYSRADDVEMATAWASAVEFSRRPKTTTSNRGSRSREGSKTSRPHMSPSRSTSARTRPNSARFPLGSSNDTAPNANPPRDALEDWGEFLKINSRLALHERQFYLRTPTLDRKCITHATADNSGEKENCVCKLCQVEAETDWANFDNAILPLINENNFLKDEEHITLLAMKNESAHREQILLPSDKGKQIRDEKDIVEVCKNVDNEQEAHENPTLTNDRKSKIIVDDERSILKNLVSANQECLLQTENITDETHAIGNGQQNVGHKIGAVARVVTDSENSQLELTLVETQTEKIRNNQSQAFVGFPNKNLIVNAEAHQAPQCSSDIDGLLRTESGLESVRRDGKVAEPKKGVQNVGRRIYVPSETLTPSDKTSYGDSMEVNVSVQASTHSNNQGTDVSAGADSDKEVKYIVEDDPNMITKISSDFEGAHDCTHEESRLDVLSIEKEHADKSSEKGHENKTDMMVLTEIPDKDTFGETVTVLDFKTGDLYVKFQKDTLQCKGEAIEDINLY</sequence>
<dbReference type="EMBL" id="JAWDGP010001486">
    <property type="protein sequence ID" value="KAK3791116.1"/>
    <property type="molecule type" value="Genomic_DNA"/>
</dbReference>
<evidence type="ECO:0000256" key="1">
    <source>
        <dbReference type="SAM" id="MobiDB-lite"/>
    </source>
</evidence>
<name>A0AAE1E1R0_9GAST</name>
<gene>
    <name evidence="2" type="ORF">RRG08_010517</name>
</gene>
<comment type="caution">
    <text evidence="2">The sequence shown here is derived from an EMBL/GenBank/DDBJ whole genome shotgun (WGS) entry which is preliminary data.</text>
</comment>
<proteinExistence type="predicted"/>